<dbReference type="InterPro" id="IPR005302">
    <property type="entry name" value="MoCF_Sase_C"/>
</dbReference>
<dbReference type="Pfam" id="PF03473">
    <property type="entry name" value="MOSC"/>
    <property type="match status" value="1"/>
</dbReference>
<accession>A0ABW5Q1N8</accession>
<comment type="caution">
    <text evidence="2">The sequence shown here is derived from an EMBL/GenBank/DDBJ whole genome shotgun (WGS) entry which is preliminary data.</text>
</comment>
<reference evidence="3" key="1">
    <citation type="journal article" date="2019" name="Int. J. Syst. Evol. Microbiol.">
        <title>The Global Catalogue of Microorganisms (GCM) 10K type strain sequencing project: providing services to taxonomists for standard genome sequencing and annotation.</title>
        <authorList>
            <consortium name="The Broad Institute Genomics Platform"/>
            <consortium name="The Broad Institute Genome Sequencing Center for Infectious Disease"/>
            <person name="Wu L."/>
            <person name="Ma J."/>
        </authorList>
    </citation>
    <scope>NUCLEOTIDE SEQUENCE [LARGE SCALE GENOMIC DNA]</scope>
    <source>
        <strain evidence="3">TISTR 1858</strain>
    </source>
</reference>
<dbReference type="Pfam" id="PF03475">
    <property type="entry name" value="YiiM_3-alpha"/>
    <property type="match status" value="1"/>
</dbReference>
<organism evidence="2 3">
    <name type="scientific">Oceanobacillus kapialis</name>
    <dbReference type="NCBI Taxonomy" id="481353"/>
    <lineage>
        <taxon>Bacteria</taxon>
        <taxon>Bacillati</taxon>
        <taxon>Bacillota</taxon>
        <taxon>Bacilli</taxon>
        <taxon>Bacillales</taxon>
        <taxon>Bacillaceae</taxon>
        <taxon>Oceanobacillus</taxon>
    </lineage>
</organism>
<gene>
    <name evidence="2" type="ORF">ACFSUN_12355</name>
</gene>
<feature type="domain" description="MOSC" evidence="1">
    <location>
        <begin position="16"/>
        <end position="144"/>
    </location>
</feature>
<dbReference type="EMBL" id="JBHUMX010000036">
    <property type="protein sequence ID" value="MFD2629574.1"/>
    <property type="molecule type" value="Genomic_DNA"/>
</dbReference>
<proteinExistence type="predicted"/>
<evidence type="ECO:0000313" key="2">
    <source>
        <dbReference type="EMBL" id="MFD2629574.1"/>
    </source>
</evidence>
<evidence type="ECO:0000259" key="1">
    <source>
        <dbReference type="PROSITE" id="PS51340"/>
    </source>
</evidence>
<dbReference type="RefSeq" id="WP_379562365.1">
    <property type="nucleotide sequence ID" value="NZ_JBHUMX010000036.1"/>
</dbReference>
<dbReference type="InterPro" id="IPR052353">
    <property type="entry name" value="Benzoxazolinone_Detox_Enz"/>
</dbReference>
<sequence length="196" mass="22429">MEEPYVHKIYIGDQYRFAPHSEIKTFVRKTGLEGNKATDNLDKALFCYPIQHYTYWNELMDMPFTDFGEFGEDMAVLEMAEQTVCIGDTYAVGNTVLQVSHPKSDARFLDKKMALNMLKTGKTGWYFRVLQEGEIQAGTDLVLLDRPHPNWTIAACNEVMHQNKGDLQLANELAKCEPLADSWKKVLLKRIGGRTF</sequence>
<dbReference type="PANTHER" id="PTHR30212">
    <property type="entry name" value="PROTEIN YIIM"/>
    <property type="match status" value="1"/>
</dbReference>
<name>A0ABW5Q1N8_9BACI</name>
<dbReference type="InterPro" id="IPR011037">
    <property type="entry name" value="Pyrv_Knase-like_insert_dom_sf"/>
</dbReference>
<evidence type="ECO:0000313" key="3">
    <source>
        <dbReference type="Proteomes" id="UP001597451"/>
    </source>
</evidence>
<protein>
    <submittedName>
        <fullName evidence="2">MOSC domain-containing protein</fullName>
    </submittedName>
</protein>
<dbReference type="PANTHER" id="PTHR30212:SF2">
    <property type="entry name" value="PROTEIN YIIM"/>
    <property type="match status" value="1"/>
</dbReference>
<dbReference type="SUPFAM" id="SSF50800">
    <property type="entry name" value="PK beta-barrel domain-like"/>
    <property type="match status" value="1"/>
</dbReference>
<dbReference type="Proteomes" id="UP001597451">
    <property type="component" value="Unassembled WGS sequence"/>
</dbReference>
<keyword evidence="3" id="KW-1185">Reference proteome</keyword>
<dbReference type="PROSITE" id="PS51340">
    <property type="entry name" value="MOSC"/>
    <property type="match status" value="1"/>
</dbReference>
<dbReference type="InterPro" id="IPR005163">
    <property type="entry name" value="Tri_helical_YiiM-like"/>
</dbReference>
<dbReference type="Gene3D" id="2.40.33.20">
    <property type="entry name" value="PK beta-barrel domain-like"/>
    <property type="match status" value="1"/>
</dbReference>